<comment type="domain">
    <text evidence="11">The PAL motif is required for normal active site conformation.</text>
</comment>
<proteinExistence type="inferred from homology"/>
<feature type="transmembrane region" description="Helical" evidence="11">
    <location>
        <begin position="542"/>
        <end position="564"/>
    </location>
</feature>
<dbReference type="Pfam" id="PF14026">
    <property type="entry name" value="SCO4226-like"/>
    <property type="match status" value="1"/>
</dbReference>
<feature type="transmembrane region" description="Helical" evidence="11">
    <location>
        <begin position="905"/>
        <end position="925"/>
    </location>
</feature>
<dbReference type="GO" id="GO:0042500">
    <property type="term" value="F:aspartic endopeptidase activity, intramembrane cleaving"/>
    <property type="evidence" value="ECO:0007669"/>
    <property type="project" value="InterPro"/>
</dbReference>
<keyword evidence="2 11" id="KW-0812">Transmembrane</keyword>
<evidence type="ECO:0000256" key="6">
    <source>
        <dbReference type="ARBA" id="ARBA00022989"/>
    </source>
</evidence>
<evidence type="ECO:0000256" key="5">
    <source>
        <dbReference type="ARBA" id="ARBA00022976"/>
    </source>
</evidence>
<dbReference type="Pfam" id="PF03171">
    <property type="entry name" value="2OG-FeII_Oxy"/>
    <property type="match status" value="1"/>
</dbReference>
<dbReference type="GO" id="GO:0007219">
    <property type="term" value="P:Notch signaling pathway"/>
    <property type="evidence" value="ECO:0007669"/>
    <property type="project" value="UniProtKB-KW"/>
</dbReference>
<dbReference type="Pfam" id="PF01080">
    <property type="entry name" value="Presenilin"/>
    <property type="match status" value="1"/>
</dbReference>
<dbReference type="InterPro" id="IPR027443">
    <property type="entry name" value="IPNS-like_sf"/>
</dbReference>
<dbReference type="EC" id="3.4.23.-" evidence="11"/>
<dbReference type="InterPro" id="IPR005123">
    <property type="entry name" value="Oxoglu/Fe-dep_dioxygenase_dom"/>
</dbReference>
<comment type="subcellular location">
    <subcellularLocation>
        <location evidence="11">Endoplasmic reticulum membrane</location>
        <topology evidence="11">Multi-pass membrane protein</topology>
    </subcellularLocation>
    <subcellularLocation>
        <location evidence="11">Golgi apparatus membrane</location>
        <topology evidence="11">Multi-pass membrane protein</topology>
    </subcellularLocation>
</comment>
<comment type="caution">
    <text evidence="14">The sequence shown here is derived from an EMBL/GenBank/DDBJ whole genome shotgun (WGS) entry which is preliminary data.</text>
</comment>
<feature type="transmembrane region" description="Helical" evidence="11">
    <location>
        <begin position="657"/>
        <end position="678"/>
    </location>
</feature>
<feature type="domain" description="Fe2OG dioxygenase" evidence="13">
    <location>
        <begin position="200"/>
        <end position="338"/>
    </location>
</feature>
<evidence type="ECO:0000256" key="10">
    <source>
        <dbReference type="ARBA" id="ARBA00066080"/>
    </source>
</evidence>
<name>A0A2P6VQW9_9CHLO</name>
<dbReference type="GO" id="GO:0016485">
    <property type="term" value="P:protein processing"/>
    <property type="evidence" value="ECO:0007669"/>
    <property type="project" value="InterPro"/>
</dbReference>
<dbReference type="InterPro" id="IPR001108">
    <property type="entry name" value="Peptidase_A22A"/>
</dbReference>
<dbReference type="Gene3D" id="1.10.472.100">
    <property type="entry name" value="Presenilin"/>
    <property type="match status" value="1"/>
</dbReference>
<accession>A0A2P6VQW9</accession>
<feature type="compositionally biased region" description="Low complexity" evidence="12">
    <location>
        <begin position="794"/>
        <end position="816"/>
    </location>
</feature>
<dbReference type="SUPFAM" id="SSF51197">
    <property type="entry name" value="Clavaminate synthase-like"/>
    <property type="match status" value="1"/>
</dbReference>
<keyword evidence="15" id="KW-1185">Reference proteome</keyword>
<evidence type="ECO:0000256" key="3">
    <source>
        <dbReference type="ARBA" id="ARBA00022801"/>
    </source>
</evidence>
<dbReference type="PANTHER" id="PTHR10202:SF13">
    <property type="entry name" value="PRESENILIN HOMOLOG"/>
    <property type="match status" value="1"/>
</dbReference>
<keyword evidence="4 11" id="KW-0256">Endoplasmic reticulum</keyword>
<protein>
    <recommendedName>
        <fullName evidence="11">Presenilin</fullName>
        <ecNumber evidence="11">3.4.23.-</ecNumber>
    </recommendedName>
</protein>
<dbReference type="FunFam" id="1.10.472.100:FF:000003">
    <property type="entry name" value="Presenilin"/>
    <property type="match status" value="1"/>
</dbReference>
<evidence type="ECO:0000259" key="13">
    <source>
        <dbReference type="PROSITE" id="PS51471"/>
    </source>
</evidence>
<feature type="compositionally biased region" description="Low complexity" evidence="12">
    <location>
        <begin position="755"/>
        <end position="766"/>
    </location>
</feature>
<sequence length="939" mass="101450">MAARLAPSPQRAGLAAPRRAPRRLAVCAALKRFVIERDIPGIGGKALPELGSISAASNAALAQAGLQRVQWQHSYVTEGKTFCVYLAESEDAIREHAKIGGFPATSIYQDFKTQWPFNPDSYLGYRGPDELETVTGNRLWEWFSVGRWGTKGYNFKEQAFDGKQWPEDLGAEFRSVSLDFQAKTHAVAIKILKSLWIGLGRDPADLNEVDPEITREEVEALKNEHGRTPPRLHAHADMDVLTVLFNRVGDVGLEIAPGAESENIDTIIEDVGNIWNHVPVAKEWTPLDPKPGCLTVNVGDGLTRWTDGILKSTYHRVRAPKEGDPLTARYSIPYFLNPKLRYAIQGPQKRWAPVTGFDLLSKTGNAYAARKNSEDKSWQEAAYNAEVADLTADGLSAYLLAKNGVHQPAKGNGAGAKKGSGSREPAIKAQALPATHAPRSAAGPHLALIDILLIEFLQQLLQSGSALSFGAARADMARSVLDDLGEEVTGIVAPVSLCMALTVVLVRILNPDGDSDSSAVFLASAYYNEQEGDTTGQKLSGAVINALIFVGVVAVMTFVLVLLFKYGCVRVIYAYMGLAGFSIFFVLAGIIALELLQHWHVHLDFISFSYILFNFAMVGSLTLFFMPAPLLMKQSYLIITGIVTAYVFTWVPEWTTWVLLLAMALYDVLAVLLPGGPLKMLVELAQEREETIPALVYEARPSRRAEPVPPDMRPVPAAALAHGDGPAVAALQQEPPSRSAAAPPGQAPSIRRDSVASTASVGGSSSQGPEPTPHTPLIPPSLGSTPAADSSHFAQPPSEAAAAQQQQQQQQRSSRQGTPPAHGAAQGPVGLPPAEGEREEDDDESVGFDLPDSIKLGLGDFIFYSVLVGRAAMYDFLTVFACYLAIVAGLGCTLLWLAMARKALPALPISIVLAVSFYFISRFVMEPVILPMTLQLAYF</sequence>
<dbReference type="GO" id="GO:0005789">
    <property type="term" value="C:endoplasmic reticulum membrane"/>
    <property type="evidence" value="ECO:0007669"/>
    <property type="project" value="UniProtKB-SubCell"/>
</dbReference>
<dbReference type="STRING" id="554055.A0A2P6VQW9"/>
<evidence type="ECO:0000256" key="7">
    <source>
        <dbReference type="ARBA" id="ARBA00023034"/>
    </source>
</evidence>
<evidence type="ECO:0000256" key="8">
    <source>
        <dbReference type="ARBA" id="ARBA00023136"/>
    </source>
</evidence>
<dbReference type="InterPro" id="IPR006639">
    <property type="entry name" value="Preselin/SPP"/>
</dbReference>
<keyword evidence="7 11" id="KW-0333">Golgi apparatus</keyword>
<dbReference type="SMART" id="SM00730">
    <property type="entry name" value="PSN"/>
    <property type="match status" value="1"/>
</dbReference>
<evidence type="ECO:0000313" key="14">
    <source>
        <dbReference type="EMBL" id="PSC76471.1"/>
    </source>
</evidence>
<dbReference type="AlphaFoldDB" id="A0A2P6VQW9"/>
<evidence type="ECO:0000256" key="9">
    <source>
        <dbReference type="ARBA" id="ARBA00053367"/>
    </source>
</evidence>
<feature type="transmembrane region" description="Helical" evidence="11">
    <location>
        <begin position="635"/>
        <end position="651"/>
    </location>
</feature>
<feature type="transmembrane region" description="Helical" evidence="11">
    <location>
        <begin position="571"/>
        <end position="593"/>
    </location>
</feature>
<feature type="compositionally biased region" description="Acidic residues" evidence="12">
    <location>
        <begin position="837"/>
        <end position="846"/>
    </location>
</feature>
<dbReference type="InterPro" id="IPR044861">
    <property type="entry name" value="IPNS-like_FE2OG_OXY"/>
</dbReference>
<dbReference type="GO" id="GO:0006509">
    <property type="term" value="P:membrane protein ectodomain proteolysis"/>
    <property type="evidence" value="ECO:0007669"/>
    <property type="project" value="TreeGrafter"/>
</dbReference>
<evidence type="ECO:0000313" key="15">
    <source>
        <dbReference type="Proteomes" id="UP000239649"/>
    </source>
</evidence>
<dbReference type="EMBL" id="LHPF02000001">
    <property type="protein sequence ID" value="PSC76471.1"/>
    <property type="molecule type" value="Genomic_DNA"/>
</dbReference>
<organism evidence="14 15">
    <name type="scientific">Micractinium conductrix</name>
    <dbReference type="NCBI Taxonomy" id="554055"/>
    <lineage>
        <taxon>Eukaryota</taxon>
        <taxon>Viridiplantae</taxon>
        <taxon>Chlorophyta</taxon>
        <taxon>core chlorophytes</taxon>
        <taxon>Trebouxiophyceae</taxon>
        <taxon>Chlorellales</taxon>
        <taxon>Chlorellaceae</taxon>
        <taxon>Chlorella clade</taxon>
        <taxon>Micractinium</taxon>
    </lineage>
</organism>
<dbReference type="GO" id="GO:0044351">
    <property type="term" value="P:macropinocytosis"/>
    <property type="evidence" value="ECO:0007669"/>
    <property type="project" value="UniProtKB-ARBA"/>
</dbReference>
<dbReference type="PANTHER" id="PTHR10202">
    <property type="entry name" value="PRESENILIN"/>
    <property type="match status" value="1"/>
</dbReference>
<comment type="similarity">
    <text evidence="1 11">Belongs to the peptidase A22A family.</text>
</comment>
<feature type="transmembrane region" description="Helical" evidence="11">
    <location>
        <begin position="605"/>
        <end position="628"/>
    </location>
</feature>
<dbReference type="Proteomes" id="UP000239649">
    <property type="component" value="Unassembled WGS sequence"/>
</dbReference>
<dbReference type="GO" id="GO:0070765">
    <property type="term" value="C:gamma-secretase complex"/>
    <property type="evidence" value="ECO:0007669"/>
    <property type="project" value="UniProtKB-ARBA"/>
</dbReference>
<keyword evidence="6 11" id="KW-1133">Transmembrane helix</keyword>
<dbReference type="GO" id="GO:0000139">
    <property type="term" value="C:Golgi membrane"/>
    <property type="evidence" value="ECO:0007669"/>
    <property type="project" value="UniProtKB-SubCell"/>
</dbReference>
<evidence type="ECO:0000256" key="12">
    <source>
        <dbReference type="SAM" id="MobiDB-lite"/>
    </source>
</evidence>
<keyword evidence="5 11" id="KW-0914">Notch signaling pathway</keyword>
<dbReference type="PRINTS" id="PR01072">
    <property type="entry name" value="PRESENILIN"/>
</dbReference>
<reference evidence="14 15" key="1">
    <citation type="journal article" date="2018" name="Plant J.">
        <title>Genome sequences of Chlorella sorokiniana UTEX 1602 and Micractinium conductrix SAG 241.80: implications to maltose excretion by a green alga.</title>
        <authorList>
            <person name="Arriola M.B."/>
            <person name="Velmurugan N."/>
            <person name="Zhang Y."/>
            <person name="Plunkett M.H."/>
            <person name="Hondzo H."/>
            <person name="Barney B.M."/>
        </authorList>
    </citation>
    <scope>NUCLEOTIDE SEQUENCE [LARGE SCALE GENOMIC DNA]</scope>
    <source>
        <strain evidence="14 15">SAG 241.80</strain>
    </source>
</reference>
<dbReference type="OrthoDB" id="288590at2759"/>
<dbReference type="PROSITE" id="PS51471">
    <property type="entry name" value="FE2OG_OXY"/>
    <property type="match status" value="1"/>
</dbReference>
<comment type="subunit">
    <text evidence="10">Homodimer. Component of the gamma-secretase complex, a complex composed of a presenilin homodimer, nicastrin, aph1 and pen2.</text>
</comment>
<comment type="function">
    <text evidence="9">Probable catalytic subunit of the gamma-secretase complex, an endoprotease complex that catalyzes the intramembrane cleavage of integral membrane proteins such as Notch receptors. Requires the other members of the gamma-secretase complex to have a protease activity.</text>
</comment>
<feature type="region of interest" description="Disordered" evidence="12">
    <location>
        <begin position="703"/>
        <end position="847"/>
    </location>
</feature>
<dbReference type="InterPro" id="IPR042524">
    <property type="entry name" value="Presenilin_C"/>
</dbReference>
<comment type="function">
    <text evidence="11">Probable subunit of the gamma-secretase complex, an endoprotease complex that catalyzes the intramembrane cleavage of integral membrane proteins such as Notch receptors.</text>
</comment>
<keyword evidence="11" id="KW-0645">Protease</keyword>
<feature type="transmembrane region" description="Helical" evidence="11">
    <location>
        <begin position="876"/>
        <end position="899"/>
    </location>
</feature>
<dbReference type="Gene3D" id="2.60.120.330">
    <property type="entry name" value="B-lactam Antibiotic, Isopenicillin N Synthase, Chain"/>
    <property type="match status" value="1"/>
</dbReference>
<dbReference type="InterPro" id="IPR025336">
    <property type="entry name" value="SCO4226-like"/>
</dbReference>
<evidence type="ECO:0000256" key="1">
    <source>
        <dbReference type="ARBA" id="ARBA00008604"/>
    </source>
</evidence>
<keyword evidence="3 11" id="KW-0378">Hydrolase</keyword>
<evidence type="ECO:0000256" key="11">
    <source>
        <dbReference type="RuleBase" id="RU361148"/>
    </source>
</evidence>
<evidence type="ECO:0000256" key="4">
    <source>
        <dbReference type="ARBA" id="ARBA00022824"/>
    </source>
</evidence>
<keyword evidence="8 11" id="KW-0472">Membrane</keyword>
<evidence type="ECO:0000256" key="2">
    <source>
        <dbReference type="ARBA" id="ARBA00022692"/>
    </source>
</evidence>
<feature type="compositionally biased region" description="Pro residues" evidence="12">
    <location>
        <begin position="770"/>
        <end position="779"/>
    </location>
</feature>
<gene>
    <name evidence="14" type="primary">g330</name>
    <name evidence="14" type="ORF">C2E20_0330</name>
</gene>